<protein>
    <submittedName>
        <fullName evidence="10">EmrB/QacA subfamily drug resistance transporter</fullName>
    </submittedName>
</protein>
<dbReference type="RefSeq" id="WP_132187506.1">
    <property type="nucleotide sequence ID" value="NZ_SLWM01000001.1"/>
</dbReference>
<keyword evidence="2" id="KW-0813">Transport</keyword>
<keyword evidence="4 8" id="KW-0812">Transmembrane</keyword>
<comment type="subcellular location">
    <subcellularLocation>
        <location evidence="1">Cell membrane</location>
        <topology evidence="1">Multi-pass membrane protein</topology>
    </subcellularLocation>
</comment>
<dbReference type="PRINTS" id="PR01036">
    <property type="entry name" value="TCRTETB"/>
</dbReference>
<evidence type="ECO:0000256" key="5">
    <source>
        <dbReference type="ARBA" id="ARBA00022989"/>
    </source>
</evidence>
<feature type="region of interest" description="Disordered" evidence="7">
    <location>
        <begin position="1"/>
        <end position="26"/>
    </location>
</feature>
<feature type="domain" description="Major facilitator superfamily (MFS) profile" evidence="9">
    <location>
        <begin position="35"/>
        <end position="490"/>
    </location>
</feature>
<sequence>MTTTNQGRRGSAQPTGSAGSGPPPDLAGYPRRWRVLGVSQLAAFMALLDVSIVNVALPSIERGLGVSAGTAQWVVSGYALAFGLALVPAGRLGDILGRRRMFLIALTGFVLASALTGAAPTIGLLIAARLLQGIAGGMLVPQNSGLIQELFQGAERGKAFGILGATIGLATATGPVVGGLIITLIGGPDAWRWVFYVNVPIGLVTLVLAARLIPNSSTAGRRDTHLDLIGSLLLGGGVLCLLLPAVNAERSGLGQDWWLLVAAVLLLATFGWWELRTVRRGREPVLDPRLAHTSGFAAGSIIGLVYFVGFTGIWLVLALFYQDGLGYSPLRSGLAVTPFAIGVALSAAIAGRLVARFGRVLTVLGLIATVAGLVATALLLRHVGGDDAALVVAGPLLVAGLGGGLVTSPNITLTLQYVPVRMAGAAGGALQTAQRIGGAIGTAVLATIFYRVLMGSAHDYPTAVSDALLSATALMLVALLIATVDLIRHRPLER</sequence>
<dbReference type="Gene3D" id="1.20.1720.10">
    <property type="entry name" value="Multidrug resistance protein D"/>
    <property type="match status" value="1"/>
</dbReference>
<name>A0ABY2BT61_9ACTN</name>
<dbReference type="Gene3D" id="1.20.1250.20">
    <property type="entry name" value="MFS general substrate transporter like domains"/>
    <property type="match status" value="1"/>
</dbReference>
<dbReference type="NCBIfam" id="TIGR00711">
    <property type="entry name" value="efflux_EmrB"/>
    <property type="match status" value="1"/>
</dbReference>
<feature type="transmembrane region" description="Helical" evidence="8">
    <location>
        <begin position="257"/>
        <end position="275"/>
    </location>
</feature>
<dbReference type="PANTHER" id="PTHR42718">
    <property type="entry name" value="MAJOR FACILITATOR SUPERFAMILY MULTIDRUG TRANSPORTER MFSC"/>
    <property type="match status" value="1"/>
</dbReference>
<comment type="caution">
    <text evidence="10">The sequence shown here is derived from an EMBL/GenBank/DDBJ whole genome shotgun (WGS) entry which is preliminary data.</text>
</comment>
<dbReference type="InterPro" id="IPR011701">
    <property type="entry name" value="MFS"/>
</dbReference>
<reference evidence="10 11" key="1">
    <citation type="journal article" date="2015" name="Stand. Genomic Sci.">
        <title>Genomic Encyclopedia of Bacterial and Archaeal Type Strains, Phase III: the genomes of soil and plant-associated and newly described type strains.</title>
        <authorList>
            <person name="Whitman W.B."/>
            <person name="Woyke T."/>
            <person name="Klenk H.P."/>
            <person name="Zhou Y."/>
            <person name="Lilburn T.G."/>
            <person name="Beck B.J."/>
            <person name="De Vos P."/>
            <person name="Vandamme P."/>
            <person name="Eisen J.A."/>
            <person name="Garrity G."/>
            <person name="Hugenholtz P."/>
            <person name="Kyrpides N.C."/>
        </authorList>
    </citation>
    <scope>NUCLEOTIDE SEQUENCE [LARGE SCALE GENOMIC DNA]</scope>
    <source>
        <strain evidence="10 11">VKM Ac-2538</strain>
    </source>
</reference>
<feature type="transmembrane region" description="Helical" evidence="8">
    <location>
        <begin position="296"/>
        <end position="321"/>
    </location>
</feature>
<feature type="transmembrane region" description="Helical" evidence="8">
    <location>
        <begin position="225"/>
        <end position="245"/>
    </location>
</feature>
<feature type="transmembrane region" description="Helical" evidence="8">
    <location>
        <begin position="436"/>
        <end position="455"/>
    </location>
</feature>
<feature type="transmembrane region" description="Helical" evidence="8">
    <location>
        <begin position="124"/>
        <end position="141"/>
    </location>
</feature>
<keyword evidence="11" id="KW-1185">Reference proteome</keyword>
<feature type="transmembrane region" description="Helical" evidence="8">
    <location>
        <begin position="162"/>
        <end position="187"/>
    </location>
</feature>
<proteinExistence type="predicted"/>
<keyword evidence="3" id="KW-1003">Cell membrane</keyword>
<dbReference type="InterPro" id="IPR020846">
    <property type="entry name" value="MFS_dom"/>
</dbReference>
<dbReference type="InterPro" id="IPR005829">
    <property type="entry name" value="Sugar_transporter_CS"/>
</dbReference>
<dbReference type="PANTHER" id="PTHR42718:SF39">
    <property type="entry name" value="ACTINORHODIN TRANSPORTER-RELATED"/>
    <property type="match status" value="1"/>
</dbReference>
<evidence type="ECO:0000256" key="2">
    <source>
        <dbReference type="ARBA" id="ARBA00022448"/>
    </source>
</evidence>
<feature type="transmembrane region" description="Helical" evidence="8">
    <location>
        <begin position="333"/>
        <end position="354"/>
    </location>
</feature>
<feature type="transmembrane region" description="Helical" evidence="8">
    <location>
        <begin position="392"/>
        <end position="415"/>
    </location>
</feature>
<dbReference type="PROSITE" id="PS00217">
    <property type="entry name" value="SUGAR_TRANSPORT_2"/>
    <property type="match status" value="1"/>
</dbReference>
<feature type="transmembrane region" description="Helical" evidence="8">
    <location>
        <begin position="101"/>
        <end position="118"/>
    </location>
</feature>
<dbReference type="SUPFAM" id="SSF103473">
    <property type="entry name" value="MFS general substrate transporter"/>
    <property type="match status" value="1"/>
</dbReference>
<feature type="transmembrane region" description="Helical" evidence="8">
    <location>
        <begin position="41"/>
        <end position="60"/>
    </location>
</feature>
<feature type="transmembrane region" description="Helical" evidence="8">
    <location>
        <begin position="193"/>
        <end position="213"/>
    </location>
</feature>
<feature type="transmembrane region" description="Helical" evidence="8">
    <location>
        <begin position="361"/>
        <end position="380"/>
    </location>
</feature>
<evidence type="ECO:0000259" key="9">
    <source>
        <dbReference type="PROSITE" id="PS50850"/>
    </source>
</evidence>
<feature type="transmembrane region" description="Helical" evidence="8">
    <location>
        <begin position="467"/>
        <end position="487"/>
    </location>
</feature>
<dbReference type="InterPro" id="IPR036259">
    <property type="entry name" value="MFS_trans_sf"/>
</dbReference>
<evidence type="ECO:0000313" key="11">
    <source>
        <dbReference type="Proteomes" id="UP000295818"/>
    </source>
</evidence>
<accession>A0ABY2BT61</accession>
<evidence type="ECO:0000256" key="8">
    <source>
        <dbReference type="SAM" id="Phobius"/>
    </source>
</evidence>
<dbReference type="EMBL" id="SLWM01000001">
    <property type="protein sequence ID" value="TCO31450.1"/>
    <property type="molecule type" value="Genomic_DNA"/>
</dbReference>
<keyword evidence="5 8" id="KW-1133">Transmembrane helix</keyword>
<evidence type="ECO:0000256" key="4">
    <source>
        <dbReference type="ARBA" id="ARBA00022692"/>
    </source>
</evidence>
<feature type="compositionally biased region" description="Polar residues" evidence="7">
    <location>
        <begin position="1"/>
        <end position="17"/>
    </location>
</feature>
<dbReference type="Proteomes" id="UP000295818">
    <property type="component" value="Unassembled WGS sequence"/>
</dbReference>
<keyword evidence="6 8" id="KW-0472">Membrane</keyword>
<organism evidence="10 11">
    <name type="scientific">Kribbella orskensis</name>
    <dbReference type="NCBI Taxonomy" id="2512216"/>
    <lineage>
        <taxon>Bacteria</taxon>
        <taxon>Bacillati</taxon>
        <taxon>Actinomycetota</taxon>
        <taxon>Actinomycetes</taxon>
        <taxon>Propionibacteriales</taxon>
        <taxon>Kribbellaceae</taxon>
        <taxon>Kribbella</taxon>
    </lineage>
</organism>
<dbReference type="CDD" id="cd17321">
    <property type="entry name" value="MFS_MMR_MDR_like"/>
    <property type="match status" value="1"/>
</dbReference>
<dbReference type="PROSITE" id="PS50850">
    <property type="entry name" value="MFS"/>
    <property type="match status" value="1"/>
</dbReference>
<dbReference type="InterPro" id="IPR004638">
    <property type="entry name" value="EmrB-like"/>
</dbReference>
<evidence type="ECO:0000256" key="1">
    <source>
        <dbReference type="ARBA" id="ARBA00004651"/>
    </source>
</evidence>
<evidence type="ECO:0000256" key="7">
    <source>
        <dbReference type="SAM" id="MobiDB-lite"/>
    </source>
</evidence>
<feature type="transmembrane region" description="Helical" evidence="8">
    <location>
        <begin position="72"/>
        <end position="89"/>
    </location>
</feature>
<dbReference type="Pfam" id="PF07690">
    <property type="entry name" value="MFS_1"/>
    <property type="match status" value="1"/>
</dbReference>
<evidence type="ECO:0000256" key="6">
    <source>
        <dbReference type="ARBA" id="ARBA00023136"/>
    </source>
</evidence>
<evidence type="ECO:0000313" key="10">
    <source>
        <dbReference type="EMBL" id="TCO31450.1"/>
    </source>
</evidence>
<evidence type="ECO:0000256" key="3">
    <source>
        <dbReference type="ARBA" id="ARBA00022475"/>
    </source>
</evidence>
<gene>
    <name evidence="10" type="ORF">EV644_10190</name>
</gene>